<dbReference type="Proteomes" id="UP000515976">
    <property type="component" value="Chromosome"/>
</dbReference>
<dbReference type="AlphaFoldDB" id="A0A7G9QZQ6"/>
<evidence type="ECO:0000256" key="1">
    <source>
        <dbReference type="SAM" id="MobiDB-lite"/>
    </source>
</evidence>
<sequence>MAREGEETTATGDPEPEGPQRWPAGLVGQVSLSPSDPAPAGSWGSWTLRYVVGPYGVDDAGALKVLWPVVSDHGVPQLSDPAGANYASVRTDGEAVLVARWQQRASVRPWSKGLVIDVTDGSLAPGDTVELVLGDRDGGGPGARLQSYVEPDCRVRVQVDPFATGVFYDVPGSTGLDVTAGEAHALVATLRPARGPRPAVVSVRAVDRYGNLATGYRGTVTLTWTDGTSTERPMTAADEGLLTLEVPDHRGPAAGAGPLRVHVADDGGRSAVSNPLDPDVGDPLWGDTQGQTGETVGAGTLESFFRYGRDVALLDFVTHSANDFQVDNAAYERSLAMCDAFTEDGRFVAFGGFEWSGNTAVGGDHNVLYADSAQAPLLRSSHALVEDLGDLDTDARTATDLYRAIEERGLEAVCVPHVGGRRVNLGLLEPAHAPVLEIVSVHGWFEWLVLDALRLGHVVGVVGASDDHSGRPGSSYPTLPVFGVRNGLAAVCTDDLSRRGIQRAMRARHTYATTGERILLDVRADGHRMGDHWSAVQAPTVRVRAAGTAGVEAVEVLDATGVVRRWTPPPPAGRGRLRVGWRGARARDRRRVQDWSGGLHVDDGEIRAARSWAFDHPDHAVVLEGPRSVSWTSSTNGDSDGVVLELGTTPSTLHLAAGGVDLSVDLARVGEDGLEIPVEGGVDRAVTLRWLPEEEPSREVDVVFEDLPFGPGRNAYLVKVHQSDGHLAWASPLFVDG</sequence>
<accession>A0A7G9QZQ6</accession>
<dbReference type="RefSeq" id="WP_166102643.1">
    <property type="nucleotide sequence ID" value="NZ_BMMY01000008.1"/>
</dbReference>
<organism evidence="2 3">
    <name type="scientific">Phycicoccus endophyticus</name>
    <dbReference type="NCBI Taxonomy" id="1690220"/>
    <lineage>
        <taxon>Bacteria</taxon>
        <taxon>Bacillati</taxon>
        <taxon>Actinomycetota</taxon>
        <taxon>Actinomycetes</taxon>
        <taxon>Micrococcales</taxon>
        <taxon>Intrasporangiaceae</taxon>
        <taxon>Phycicoccus</taxon>
    </lineage>
</organism>
<protein>
    <recommendedName>
        <fullName evidence="4">DUF3604 domain-containing protein</fullName>
    </recommendedName>
</protein>
<dbReference type="EMBL" id="CP060712">
    <property type="protein sequence ID" value="QNN48831.1"/>
    <property type="molecule type" value="Genomic_DNA"/>
</dbReference>
<evidence type="ECO:0000313" key="3">
    <source>
        <dbReference type="Proteomes" id="UP000515976"/>
    </source>
</evidence>
<name>A0A7G9QZQ6_9MICO</name>
<evidence type="ECO:0000313" key="2">
    <source>
        <dbReference type="EMBL" id="QNN48831.1"/>
    </source>
</evidence>
<proteinExistence type="predicted"/>
<dbReference type="KEGG" id="pei:H9L10_11115"/>
<gene>
    <name evidence="2" type="ORF">H9L10_11115</name>
</gene>
<dbReference type="Gene3D" id="3.20.20.140">
    <property type="entry name" value="Metal-dependent hydrolases"/>
    <property type="match status" value="1"/>
</dbReference>
<evidence type="ECO:0008006" key="4">
    <source>
        <dbReference type="Google" id="ProtNLM"/>
    </source>
</evidence>
<keyword evidence="3" id="KW-1185">Reference proteome</keyword>
<feature type="region of interest" description="Disordered" evidence="1">
    <location>
        <begin position="1"/>
        <end position="40"/>
    </location>
</feature>
<reference evidence="2 3" key="1">
    <citation type="submission" date="2020-08" db="EMBL/GenBank/DDBJ databases">
        <title>Genome sequence of Phycicoccus endophyticus JCM 31784T.</title>
        <authorList>
            <person name="Hyun D.-W."/>
            <person name="Bae J.-W."/>
        </authorList>
    </citation>
    <scope>NUCLEOTIDE SEQUENCE [LARGE SCALE GENOMIC DNA]</scope>
    <source>
        <strain evidence="2 3">JCM 31784</strain>
    </source>
</reference>